<evidence type="ECO:0000313" key="11">
    <source>
        <dbReference type="Proteomes" id="UP000275394"/>
    </source>
</evidence>
<name>A0A3N2DG73_9GAMM</name>
<comment type="caution">
    <text evidence="10">The sequence shown here is derived from an EMBL/GenBank/DDBJ whole genome shotgun (WGS) entry which is preliminary data.</text>
</comment>
<evidence type="ECO:0000256" key="4">
    <source>
        <dbReference type="ARBA" id="ARBA00012458"/>
    </source>
</evidence>
<sequence>MRNFLSSGHSLPAFYCGENLLCGDKTLSLADTRVMSVLNVTPDSFSDGGRYAGSVVVALRQVERMLEAGADIIDVGGESTRPGAAVVSAEEELQRVAPVVEAIKQRFDVIVSVDTSTPEVMTAAAKVGAGMINDVRALSREGAMKAAASTGLPVCLMHMQGQPVAMQDNPRYQDVVDEVGQHLLARAEACVAAGIAQDRLLLDPGFGFGKTLEHNLQLFSSLETMAGWRYPLLIGVSRKSMVGGVTGKPVDERLAGSLAFAMLAAMQGAAIVRVHDTGETKDVLRVLGAVASRLKE</sequence>
<dbReference type="Gene3D" id="3.20.20.20">
    <property type="entry name" value="Dihydropteroate synthase-like"/>
    <property type="match status" value="1"/>
</dbReference>
<organism evidence="10 11">
    <name type="scientific">Sinobacterium caligoides</name>
    <dbReference type="NCBI Taxonomy" id="933926"/>
    <lineage>
        <taxon>Bacteria</taxon>
        <taxon>Pseudomonadati</taxon>
        <taxon>Pseudomonadota</taxon>
        <taxon>Gammaproteobacteria</taxon>
        <taxon>Cellvibrionales</taxon>
        <taxon>Spongiibacteraceae</taxon>
        <taxon>Sinobacterium</taxon>
    </lineage>
</organism>
<evidence type="ECO:0000256" key="2">
    <source>
        <dbReference type="ARBA" id="ARBA00001946"/>
    </source>
</evidence>
<evidence type="ECO:0000313" key="10">
    <source>
        <dbReference type="EMBL" id="ROR98648.1"/>
    </source>
</evidence>
<evidence type="ECO:0000256" key="1">
    <source>
        <dbReference type="ARBA" id="ARBA00000012"/>
    </source>
</evidence>
<dbReference type="PANTHER" id="PTHR20941:SF1">
    <property type="entry name" value="FOLIC ACID SYNTHESIS PROTEIN FOL1"/>
    <property type="match status" value="1"/>
</dbReference>
<protein>
    <recommendedName>
        <fullName evidence="4">dihydropteroate synthase</fullName>
        <ecNumber evidence="4">2.5.1.15</ecNumber>
    </recommendedName>
</protein>
<dbReference type="Pfam" id="PF00809">
    <property type="entry name" value="Pterin_bind"/>
    <property type="match status" value="1"/>
</dbReference>
<comment type="catalytic activity">
    <reaction evidence="1">
        <text>(7,8-dihydropterin-6-yl)methyl diphosphate + 4-aminobenzoate = 7,8-dihydropteroate + diphosphate</text>
        <dbReference type="Rhea" id="RHEA:19949"/>
        <dbReference type="ChEBI" id="CHEBI:17836"/>
        <dbReference type="ChEBI" id="CHEBI:17839"/>
        <dbReference type="ChEBI" id="CHEBI:33019"/>
        <dbReference type="ChEBI" id="CHEBI:72950"/>
        <dbReference type="EC" id="2.5.1.15"/>
    </reaction>
</comment>
<comment type="cofactor">
    <cofactor evidence="2">
        <name>Mg(2+)</name>
        <dbReference type="ChEBI" id="CHEBI:18420"/>
    </cofactor>
</comment>
<dbReference type="Proteomes" id="UP000275394">
    <property type="component" value="Unassembled WGS sequence"/>
</dbReference>
<dbReference type="GO" id="GO:0005829">
    <property type="term" value="C:cytosol"/>
    <property type="evidence" value="ECO:0007669"/>
    <property type="project" value="TreeGrafter"/>
</dbReference>
<proteinExistence type="predicted"/>
<dbReference type="InterPro" id="IPR000489">
    <property type="entry name" value="Pterin-binding_dom"/>
</dbReference>
<keyword evidence="5" id="KW-0808">Transferase</keyword>
<evidence type="ECO:0000256" key="8">
    <source>
        <dbReference type="ARBA" id="ARBA00022909"/>
    </source>
</evidence>
<evidence type="ECO:0000256" key="3">
    <source>
        <dbReference type="ARBA" id="ARBA00004763"/>
    </source>
</evidence>
<keyword evidence="8" id="KW-0289">Folate biosynthesis</keyword>
<comment type="pathway">
    <text evidence="3">Cofactor biosynthesis; tetrahydrofolate biosynthesis; 7,8-dihydrofolate from 2-amino-4-hydroxy-6-hydroxymethyl-7,8-dihydropteridine diphosphate and 4-aminobenzoate: step 1/2.</text>
</comment>
<dbReference type="InterPro" id="IPR011005">
    <property type="entry name" value="Dihydropteroate_synth-like_sf"/>
</dbReference>
<keyword evidence="6" id="KW-0479">Metal-binding</keyword>
<dbReference type="CDD" id="cd00739">
    <property type="entry name" value="DHPS"/>
    <property type="match status" value="1"/>
</dbReference>
<dbReference type="GO" id="GO:0046654">
    <property type="term" value="P:tetrahydrofolate biosynthetic process"/>
    <property type="evidence" value="ECO:0007669"/>
    <property type="project" value="TreeGrafter"/>
</dbReference>
<keyword evidence="7" id="KW-0460">Magnesium</keyword>
<dbReference type="NCBIfam" id="TIGR01496">
    <property type="entry name" value="DHPS"/>
    <property type="match status" value="1"/>
</dbReference>
<evidence type="ECO:0000256" key="6">
    <source>
        <dbReference type="ARBA" id="ARBA00022723"/>
    </source>
</evidence>
<reference evidence="10 11" key="1">
    <citation type="submission" date="2018-11" db="EMBL/GenBank/DDBJ databases">
        <title>Genomic Encyclopedia of Type Strains, Phase IV (KMG-IV): sequencing the most valuable type-strain genomes for metagenomic binning, comparative biology and taxonomic classification.</title>
        <authorList>
            <person name="Goeker M."/>
        </authorList>
    </citation>
    <scope>NUCLEOTIDE SEQUENCE [LARGE SCALE GENOMIC DNA]</scope>
    <source>
        <strain evidence="10 11">DSM 100316</strain>
    </source>
</reference>
<evidence type="ECO:0000256" key="7">
    <source>
        <dbReference type="ARBA" id="ARBA00022842"/>
    </source>
</evidence>
<dbReference type="PROSITE" id="PS50972">
    <property type="entry name" value="PTERIN_BINDING"/>
    <property type="match status" value="1"/>
</dbReference>
<dbReference type="PANTHER" id="PTHR20941">
    <property type="entry name" value="FOLATE SYNTHESIS PROTEINS"/>
    <property type="match status" value="1"/>
</dbReference>
<dbReference type="GO" id="GO:0004156">
    <property type="term" value="F:dihydropteroate synthase activity"/>
    <property type="evidence" value="ECO:0007669"/>
    <property type="project" value="UniProtKB-EC"/>
</dbReference>
<keyword evidence="11" id="KW-1185">Reference proteome</keyword>
<dbReference type="RefSeq" id="WP_425452467.1">
    <property type="nucleotide sequence ID" value="NZ_RKHR01000007.1"/>
</dbReference>
<feature type="domain" description="Pterin-binding" evidence="9">
    <location>
        <begin position="32"/>
        <end position="285"/>
    </location>
</feature>
<accession>A0A3N2DG73</accession>
<dbReference type="AlphaFoldDB" id="A0A3N2DG73"/>
<gene>
    <name evidence="10" type="ORF">EDC56_3380</name>
</gene>
<dbReference type="InterPro" id="IPR006390">
    <property type="entry name" value="DHP_synth_dom"/>
</dbReference>
<dbReference type="GO" id="GO:0046656">
    <property type="term" value="P:folic acid biosynthetic process"/>
    <property type="evidence" value="ECO:0007669"/>
    <property type="project" value="UniProtKB-KW"/>
</dbReference>
<dbReference type="EMBL" id="RKHR01000007">
    <property type="protein sequence ID" value="ROR98648.1"/>
    <property type="molecule type" value="Genomic_DNA"/>
</dbReference>
<dbReference type="SUPFAM" id="SSF51717">
    <property type="entry name" value="Dihydropteroate synthetase-like"/>
    <property type="match status" value="1"/>
</dbReference>
<dbReference type="GO" id="GO:0046872">
    <property type="term" value="F:metal ion binding"/>
    <property type="evidence" value="ECO:0007669"/>
    <property type="project" value="UniProtKB-KW"/>
</dbReference>
<evidence type="ECO:0000259" key="9">
    <source>
        <dbReference type="PROSITE" id="PS50972"/>
    </source>
</evidence>
<evidence type="ECO:0000256" key="5">
    <source>
        <dbReference type="ARBA" id="ARBA00022679"/>
    </source>
</evidence>
<dbReference type="PROSITE" id="PS00793">
    <property type="entry name" value="DHPS_2"/>
    <property type="match status" value="1"/>
</dbReference>
<dbReference type="InterPro" id="IPR045031">
    <property type="entry name" value="DHP_synth-like"/>
</dbReference>
<dbReference type="EC" id="2.5.1.15" evidence="4"/>